<dbReference type="EMBL" id="LAZR01019779">
    <property type="protein sequence ID" value="KKL91254.1"/>
    <property type="molecule type" value="Genomic_DNA"/>
</dbReference>
<name>A0A0F9FXZ8_9ZZZZ</name>
<protein>
    <submittedName>
        <fullName evidence="1">Uncharacterized protein</fullName>
    </submittedName>
</protein>
<accession>A0A0F9FXZ8</accession>
<reference evidence="1" key="1">
    <citation type="journal article" date="2015" name="Nature">
        <title>Complex archaea that bridge the gap between prokaryotes and eukaryotes.</title>
        <authorList>
            <person name="Spang A."/>
            <person name="Saw J.H."/>
            <person name="Jorgensen S.L."/>
            <person name="Zaremba-Niedzwiedzka K."/>
            <person name="Martijn J."/>
            <person name="Lind A.E."/>
            <person name="van Eijk R."/>
            <person name="Schleper C."/>
            <person name="Guy L."/>
            <person name="Ettema T.J."/>
        </authorList>
    </citation>
    <scope>NUCLEOTIDE SEQUENCE</scope>
</reference>
<dbReference type="AlphaFoldDB" id="A0A0F9FXZ8"/>
<gene>
    <name evidence="1" type="ORF">LCGC14_1896480</name>
</gene>
<proteinExistence type="predicted"/>
<sequence>GTVLYKRAFGEDFRPFGIVGQRDRALLSSGKNRCS</sequence>
<feature type="non-terminal residue" evidence="1">
    <location>
        <position position="1"/>
    </location>
</feature>
<organism evidence="1">
    <name type="scientific">marine sediment metagenome</name>
    <dbReference type="NCBI Taxonomy" id="412755"/>
    <lineage>
        <taxon>unclassified sequences</taxon>
        <taxon>metagenomes</taxon>
        <taxon>ecological metagenomes</taxon>
    </lineage>
</organism>
<evidence type="ECO:0000313" key="1">
    <source>
        <dbReference type="EMBL" id="KKL91254.1"/>
    </source>
</evidence>
<comment type="caution">
    <text evidence="1">The sequence shown here is derived from an EMBL/GenBank/DDBJ whole genome shotgun (WGS) entry which is preliminary data.</text>
</comment>